<feature type="region of interest" description="Disordered" evidence="1">
    <location>
        <begin position="162"/>
        <end position="182"/>
    </location>
</feature>
<organism evidence="2 3">
    <name type="scientific">Dufourea novaeangliae</name>
    <name type="common">Sweat bee</name>
    <dbReference type="NCBI Taxonomy" id="178035"/>
    <lineage>
        <taxon>Eukaryota</taxon>
        <taxon>Metazoa</taxon>
        <taxon>Ecdysozoa</taxon>
        <taxon>Arthropoda</taxon>
        <taxon>Hexapoda</taxon>
        <taxon>Insecta</taxon>
        <taxon>Pterygota</taxon>
        <taxon>Neoptera</taxon>
        <taxon>Endopterygota</taxon>
        <taxon>Hymenoptera</taxon>
        <taxon>Apocrita</taxon>
        <taxon>Aculeata</taxon>
        <taxon>Apoidea</taxon>
        <taxon>Anthophila</taxon>
        <taxon>Halictidae</taxon>
        <taxon>Rophitinae</taxon>
        <taxon>Dufourea</taxon>
    </lineage>
</organism>
<evidence type="ECO:0000256" key="1">
    <source>
        <dbReference type="SAM" id="MobiDB-lite"/>
    </source>
</evidence>
<evidence type="ECO:0000313" key="3">
    <source>
        <dbReference type="Proteomes" id="UP000076502"/>
    </source>
</evidence>
<reference evidence="2 3" key="1">
    <citation type="submission" date="2015-07" db="EMBL/GenBank/DDBJ databases">
        <title>The genome of Dufourea novaeangliae.</title>
        <authorList>
            <person name="Pan H."/>
            <person name="Kapheim K."/>
        </authorList>
    </citation>
    <scope>NUCLEOTIDE SEQUENCE [LARGE SCALE GENOMIC DNA]</scope>
    <source>
        <strain evidence="2">0120121106</strain>
        <tissue evidence="2">Whole body</tissue>
    </source>
</reference>
<name>A0A154PK21_DUFNO</name>
<feature type="compositionally biased region" description="Basic and acidic residues" evidence="1">
    <location>
        <begin position="1"/>
        <end position="20"/>
    </location>
</feature>
<accession>A0A154PK21</accession>
<feature type="region of interest" description="Disordered" evidence="1">
    <location>
        <begin position="72"/>
        <end position="97"/>
    </location>
</feature>
<sequence>MEEETKARWDRKREKTKLGRELGGNGATKVNGGAKSATDRATGEKPNYYIYGLLIRSQAPFVETTIRIVPDETQTVQRNTESETPREEENPVAPQHGCPVAFSRRMLKALRLPWQPTTTAARWLVQKWLLIHLRLRGRELAKTEIPNGHIVYPCRFSVSNVTKGPSMSGERRDREGGSTYAK</sequence>
<gene>
    <name evidence="2" type="ORF">WN55_03254</name>
</gene>
<feature type="compositionally biased region" description="Basic and acidic residues" evidence="1">
    <location>
        <begin position="80"/>
        <end position="89"/>
    </location>
</feature>
<feature type="region of interest" description="Disordered" evidence="1">
    <location>
        <begin position="1"/>
        <end position="41"/>
    </location>
</feature>
<protein>
    <submittedName>
        <fullName evidence="2">Uncharacterized protein</fullName>
    </submittedName>
</protein>
<evidence type="ECO:0000313" key="2">
    <source>
        <dbReference type="EMBL" id="KZC12173.1"/>
    </source>
</evidence>
<dbReference type="EMBL" id="KQ434938">
    <property type="protein sequence ID" value="KZC12173.1"/>
    <property type="molecule type" value="Genomic_DNA"/>
</dbReference>
<dbReference type="AlphaFoldDB" id="A0A154PK21"/>
<keyword evidence="3" id="KW-1185">Reference proteome</keyword>
<dbReference type="Proteomes" id="UP000076502">
    <property type="component" value="Unassembled WGS sequence"/>
</dbReference>
<proteinExistence type="predicted"/>